<dbReference type="Pfam" id="PF05673">
    <property type="entry name" value="DUF815"/>
    <property type="match status" value="1"/>
</dbReference>
<reference evidence="2" key="2">
    <citation type="submission" date="2014-03" db="EMBL/GenBank/DDBJ databases">
        <title>Candidatus Competibacter-lineage genomes retrieved from metagenomes reveal functional metabolic diversity.</title>
        <authorList>
            <person name="McIlroy S.J."/>
            <person name="Albertsen M."/>
            <person name="Andresen E.K."/>
            <person name="Saunders A.M."/>
            <person name="Kristiansen R."/>
            <person name="Stokholm-Bjerregaard M."/>
            <person name="Nielsen K.L."/>
            <person name="Nielsen P.H."/>
        </authorList>
    </citation>
    <scope>NUCLEOTIDE SEQUENCE</scope>
    <source>
        <strain evidence="2">Run_A_D11</strain>
    </source>
</reference>
<accession>W6M3J3</accession>
<dbReference type="InterPro" id="IPR027417">
    <property type="entry name" value="P-loop_NTPase"/>
</dbReference>
<dbReference type="PANTHER" id="PTHR42935:SF1">
    <property type="entry name" value="SLR0930 PROTEIN"/>
    <property type="match status" value="1"/>
</dbReference>
<dbReference type="Proteomes" id="UP000035760">
    <property type="component" value="Unassembled WGS sequence"/>
</dbReference>
<name>W6M3J3_9GAMM</name>
<evidence type="ECO:0000313" key="3">
    <source>
        <dbReference type="Proteomes" id="UP000035760"/>
    </source>
</evidence>
<dbReference type="RefSeq" id="WP_082161138.1">
    <property type="nucleotide sequence ID" value="NZ_CBTJ020000032.1"/>
</dbReference>
<dbReference type="EMBL" id="CBTJ020000032">
    <property type="protein sequence ID" value="CDI02192.1"/>
    <property type="molecule type" value="Genomic_DNA"/>
</dbReference>
<dbReference type="SMART" id="SM00382">
    <property type="entry name" value="AAA"/>
    <property type="match status" value="1"/>
</dbReference>
<proteinExistence type="predicted"/>
<evidence type="ECO:0000259" key="1">
    <source>
        <dbReference type="SMART" id="SM00382"/>
    </source>
</evidence>
<keyword evidence="3" id="KW-1185">Reference proteome</keyword>
<comment type="caution">
    <text evidence="2">The sequence shown here is derived from an EMBL/GenBank/DDBJ whole genome shotgun (WGS) entry which is preliminary data.</text>
</comment>
<feature type="domain" description="AAA+ ATPase" evidence="1">
    <location>
        <begin position="88"/>
        <end position="215"/>
    </location>
</feature>
<dbReference type="STRING" id="1400863.BN873_260048"/>
<reference evidence="2" key="1">
    <citation type="submission" date="2013-07" db="EMBL/GenBank/DDBJ databases">
        <authorList>
            <person name="McIlroy S."/>
        </authorList>
    </citation>
    <scope>NUCLEOTIDE SEQUENCE [LARGE SCALE GENOMIC DNA]</scope>
    <source>
        <strain evidence="2">Run_A_D11</strain>
    </source>
</reference>
<sequence length="292" mass="33345">MATTLPLDAALAVRLIGALERLEAWWPVPPAPPDWENDRAFRWRRMGHRGCLQAVRHPHRLRLADLQRIDRQKAALDLNIRQFMADQPCNNVLLWGARGTGKSSLIKALLNEYAGQGLRLVEVDKNDLLDLPDIVEPLYDRPERFLLYCDDLSFEADEPSYKALKAMLDGSISAAPDNVLLCATSNRRHLLPEYLRDNQEARIVDGELHHGEAVEEKISLSERFGLWLSFHPFSQDDYLAIVAYWLAQLDSSVSLNEAAREEALRWALQRGSRSGRVAWQFARDWVGRQSVQ</sequence>
<dbReference type="InterPro" id="IPR003593">
    <property type="entry name" value="AAA+_ATPase"/>
</dbReference>
<gene>
    <name evidence="2" type="ORF">BN873_260048</name>
</gene>
<evidence type="ECO:0000313" key="2">
    <source>
        <dbReference type="EMBL" id="CDI02192.1"/>
    </source>
</evidence>
<dbReference type="AlphaFoldDB" id="W6M3J3"/>
<dbReference type="InterPro" id="IPR008533">
    <property type="entry name" value="DUF815"/>
</dbReference>
<dbReference type="CDD" id="cd00009">
    <property type="entry name" value="AAA"/>
    <property type="match status" value="1"/>
</dbReference>
<protein>
    <recommendedName>
        <fullName evidence="1">AAA+ ATPase domain-containing protein</fullName>
    </recommendedName>
</protein>
<dbReference type="PANTHER" id="PTHR42935">
    <property type="entry name" value="SLR0930 PROTEIN"/>
    <property type="match status" value="1"/>
</dbReference>
<dbReference type="SUPFAM" id="SSF52540">
    <property type="entry name" value="P-loop containing nucleoside triphosphate hydrolases"/>
    <property type="match status" value="1"/>
</dbReference>
<organism evidence="2 3">
    <name type="scientific">Candidatus Competibacter denitrificans Run_A_D11</name>
    <dbReference type="NCBI Taxonomy" id="1400863"/>
    <lineage>
        <taxon>Bacteria</taxon>
        <taxon>Pseudomonadati</taxon>
        <taxon>Pseudomonadota</taxon>
        <taxon>Gammaproteobacteria</taxon>
        <taxon>Candidatus Competibacteraceae</taxon>
        <taxon>Candidatus Competibacter</taxon>
    </lineage>
</organism>
<dbReference type="Gene3D" id="3.40.50.300">
    <property type="entry name" value="P-loop containing nucleotide triphosphate hydrolases"/>
    <property type="match status" value="1"/>
</dbReference>